<keyword evidence="2" id="KW-1185">Reference proteome</keyword>
<reference evidence="1 2" key="1">
    <citation type="submission" date="2015-11" db="EMBL/GenBank/DDBJ databases">
        <title>Genomic analysis of 38 Legionella species identifies large and diverse effector repertoires.</title>
        <authorList>
            <person name="Burstein D."/>
            <person name="Amaro F."/>
            <person name="Zusman T."/>
            <person name="Lifshitz Z."/>
            <person name="Cohen O."/>
            <person name="Gilbert J.A."/>
            <person name="Pupko T."/>
            <person name="Shuman H.A."/>
            <person name="Segal G."/>
        </authorList>
    </citation>
    <scope>NUCLEOTIDE SEQUENCE [LARGE SCALE GENOMIC DNA]</scope>
    <source>
        <strain evidence="1 2">PX-1-G2-E2</strain>
    </source>
</reference>
<dbReference type="Proteomes" id="UP000054908">
    <property type="component" value="Unassembled WGS sequence"/>
</dbReference>
<protein>
    <submittedName>
        <fullName evidence="1">Uncharacterized protein</fullName>
    </submittedName>
</protein>
<dbReference type="PATRIC" id="fig|466.6.peg.2028"/>
<evidence type="ECO:0000313" key="2">
    <source>
        <dbReference type="Proteomes" id="UP000054908"/>
    </source>
</evidence>
<sequence length="193" mass="22592">MSPHLIRSLIVKNDVEDYSGRRFKNISAFQYAIGAKDWLEIENYWCYEVGMAQREVPAHIAQEYCRNDLPLRKEKRSFTEFEFPRTLDFDNWINNETELWFPLHKNHKLGYDFAIANFPREGKEVDGMWRQEWAGVGRSAPFVALRWLENLAGLLALCEVRAKQVIELGERLSKQVQQEVDLEAGKDNGMSYS</sequence>
<proteinExistence type="predicted"/>
<name>A0A0W0VZF9_9GAMM</name>
<organism evidence="1 2">
    <name type="scientific">Legionella maceachernii</name>
    <dbReference type="NCBI Taxonomy" id="466"/>
    <lineage>
        <taxon>Bacteria</taxon>
        <taxon>Pseudomonadati</taxon>
        <taxon>Pseudomonadota</taxon>
        <taxon>Gammaproteobacteria</taxon>
        <taxon>Legionellales</taxon>
        <taxon>Legionellaceae</taxon>
        <taxon>Legionella</taxon>
    </lineage>
</organism>
<dbReference type="STRING" id="466.Lmac_1921"/>
<dbReference type="EMBL" id="LNYL01000044">
    <property type="protein sequence ID" value="KTD25557.1"/>
    <property type="molecule type" value="Genomic_DNA"/>
</dbReference>
<accession>A0A0W0VZF9</accession>
<gene>
    <name evidence="1" type="ORF">Lmac_1921</name>
</gene>
<dbReference type="AlphaFoldDB" id="A0A0W0VZF9"/>
<comment type="caution">
    <text evidence="1">The sequence shown here is derived from an EMBL/GenBank/DDBJ whole genome shotgun (WGS) entry which is preliminary data.</text>
</comment>
<evidence type="ECO:0000313" key="1">
    <source>
        <dbReference type="EMBL" id="KTD25557.1"/>
    </source>
</evidence>